<keyword evidence="2" id="KW-1185">Reference proteome</keyword>
<name>A0AAV0BL50_PHAPC</name>
<accession>A0AAV0BL50</accession>
<sequence length="307" mass="36613">MKSINERRTKFSNEYQKVLANFENLIERHRSSIDPKNLMKFEDMMEYFYLLNYAMFQKLVTNRINYKDLQLRFSKLSGKIEESEFSIPAIENIIYEHLKDLIINEPVQADSYSSFSKFYLSMTKYLLEQNYITTHQSLEIFQNEKAIELLASRIEKLAKESSDNEIFFFSSDFLDNLMYHNEISTEVTLILQSLGVREKKMLLVKLLKFYEKRYRLSSFLESPQEKLQILEESYKTLLDENADIGDWLKKNNDFNFMAKMGDPYDDLYHLPLYHILKAHMKFNENQLSKAAIENILLLEKTFVKETD</sequence>
<gene>
    <name evidence="1" type="ORF">PPACK8108_LOCUS21545</name>
</gene>
<protein>
    <submittedName>
        <fullName evidence="1">Expressed protein</fullName>
    </submittedName>
</protein>
<dbReference type="EMBL" id="CALTRL010005820">
    <property type="protein sequence ID" value="CAH7686840.1"/>
    <property type="molecule type" value="Genomic_DNA"/>
</dbReference>
<comment type="caution">
    <text evidence="1">The sequence shown here is derived from an EMBL/GenBank/DDBJ whole genome shotgun (WGS) entry which is preliminary data.</text>
</comment>
<dbReference type="AlphaFoldDB" id="A0AAV0BL50"/>
<reference evidence="1" key="1">
    <citation type="submission" date="2022-06" db="EMBL/GenBank/DDBJ databases">
        <authorList>
            <consortium name="SYNGENTA / RWTH Aachen University"/>
        </authorList>
    </citation>
    <scope>NUCLEOTIDE SEQUENCE</scope>
</reference>
<proteinExistence type="predicted"/>
<evidence type="ECO:0000313" key="1">
    <source>
        <dbReference type="EMBL" id="CAH7686840.1"/>
    </source>
</evidence>
<organism evidence="1 2">
    <name type="scientific">Phakopsora pachyrhizi</name>
    <name type="common">Asian soybean rust disease fungus</name>
    <dbReference type="NCBI Taxonomy" id="170000"/>
    <lineage>
        <taxon>Eukaryota</taxon>
        <taxon>Fungi</taxon>
        <taxon>Dikarya</taxon>
        <taxon>Basidiomycota</taxon>
        <taxon>Pucciniomycotina</taxon>
        <taxon>Pucciniomycetes</taxon>
        <taxon>Pucciniales</taxon>
        <taxon>Phakopsoraceae</taxon>
        <taxon>Phakopsora</taxon>
    </lineage>
</organism>
<dbReference type="Proteomes" id="UP001153365">
    <property type="component" value="Unassembled WGS sequence"/>
</dbReference>
<evidence type="ECO:0000313" key="2">
    <source>
        <dbReference type="Proteomes" id="UP001153365"/>
    </source>
</evidence>